<dbReference type="PANTHER" id="PTHR46832">
    <property type="entry name" value="5'-METHYLTHIOADENOSINE/S-ADENOSYLHOMOCYSTEINE NUCLEOSIDASE"/>
    <property type="match status" value="1"/>
</dbReference>
<keyword evidence="3" id="KW-0028">Amino-acid biosynthesis</keyword>
<dbReference type="EMBL" id="JAULJQ010000002">
    <property type="protein sequence ID" value="MDO2409031.1"/>
    <property type="molecule type" value="Genomic_DNA"/>
</dbReference>
<dbReference type="InterPro" id="IPR035994">
    <property type="entry name" value="Nucleoside_phosphorylase_sf"/>
</dbReference>
<evidence type="ECO:0000313" key="7">
    <source>
        <dbReference type="EMBL" id="MDO2409031.1"/>
    </source>
</evidence>
<dbReference type="CDD" id="cd09008">
    <property type="entry name" value="MTAN"/>
    <property type="match status" value="1"/>
</dbReference>
<dbReference type="InterPro" id="IPR000845">
    <property type="entry name" value="Nucleoside_phosphorylase_d"/>
</dbReference>
<organism evidence="7 8">
    <name type="scientific">Campylobacter magnus</name>
    <dbReference type="NCBI Taxonomy" id="3026462"/>
    <lineage>
        <taxon>Bacteria</taxon>
        <taxon>Pseudomonadati</taxon>
        <taxon>Campylobacterota</taxon>
        <taxon>Epsilonproteobacteria</taxon>
        <taxon>Campylobacterales</taxon>
        <taxon>Campylobacteraceae</taxon>
        <taxon>Campylobacter</taxon>
    </lineage>
</organism>
<keyword evidence="7" id="KW-0326">Glycosidase</keyword>
<dbReference type="Gene3D" id="3.40.50.1580">
    <property type="entry name" value="Nucleoside phosphorylase domain"/>
    <property type="match status" value="1"/>
</dbReference>
<reference evidence="7 8" key="1">
    <citation type="submission" date="2023-06" db="EMBL/GenBank/DDBJ databases">
        <title>Campylobacter magnum sp. nov., isolated from cecal contents of domestic pigs (Sus scrofa domesticus).</title>
        <authorList>
            <person name="Papic B."/>
            <person name="Gruntar I."/>
        </authorList>
    </citation>
    <scope>NUCLEOTIDE SEQUENCE [LARGE SCALE GENOMIC DNA]</scope>
    <source>
        <strain evidence="8">34484-21</strain>
    </source>
</reference>
<dbReference type="NCBIfam" id="TIGR01704">
    <property type="entry name" value="MTA_SAH-Nsdase"/>
    <property type="match status" value="1"/>
</dbReference>
<evidence type="ECO:0000256" key="3">
    <source>
        <dbReference type="ARBA" id="ARBA00022605"/>
    </source>
</evidence>
<evidence type="ECO:0000256" key="1">
    <source>
        <dbReference type="ARBA" id="ARBA00004945"/>
    </source>
</evidence>
<dbReference type="InterPro" id="IPR010049">
    <property type="entry name" value="MTA_SAH_Nsdase"/>
</dbReference>
<evidence type="ECO:0000256" key="4">
    <source>
        <dbReference type="ARBA" id="ARBA00022801"/>
    </source>
</evidence>
<protein>
    <recommendedName>
        <fullName evidence="2">adenosylhomocysteine nucleosidase</fullName>
        <ecNumber evidence="2">3.2.2.9</ecNumber>
    </recommendedName>
</protein>
<evidence type="ECO:0000259" key="6">
    <source>
        <dbReference type="Pfam" id="PF01048"/>
    </source>
</evidence>
<comment type="caution">
    <text evidence="7">The sequence shown here is derived from an EMBL/GenBank/DDBJ whole genome shotgun (WGS) entry which is preliminary data.</text>
</comment>
<feature type="domain" description="Nucleoside phosphorylase" evidence="6">
    <location>
        <begin position="2"/>
        <end position="225"/>
    </location>
</feature>
<dbReference type="EC" id="3.2.2.9" evidence="2"/>
<evidence type="ECO:0000313" key="8">
    <source>
        <dbReference type="Proteomes" id="UP001171111"/>
    </source>
</evidence>
<dbReference type="Proteomes" id="UP001171111">
    <property type="component" value="Unassembled WGS sequence"/>
</dbReference>
<comment type="pathway">
    <text evidence="1">Amino-acid biosynthesis; L-methionine biosynthesis via salvage pathway; S-methyl-5-thio-alpha-D-ribose 1-phosphate from S-methyl-5'-thioadenosine (hydrolase route): step 1/2.</text>
</comment>
<keyword evidence="5" id="KW-0486">Methionine biosynthesis</keyword>
<dbReference type="GO" id="GO:0008782">
    <property type="term" value="F:adenosylhomocysteine nucleosidase activity"/>
    <property type="evidence" value="ECO:0007669"/>
    <property type="project" value="UniProtKB-EC"/>
</dbReference>
<keyword evidence="4 7" id="KW-0378">Hydrolase</keyword>
<proteinExistence type="predicted"/>
<dbReference type="RefSeq" id="WP_302243824.1">
    <property type="nucleotide sequence ID" value="NZ_JAULJQ010000002.1"/>
</dbReference>
<dbReference type="SUPFAM" id="SSF53167">
    <property type="entry name" value="Purine and uridine phosphorylases"/>
    <property type="match status" value="1"/>
</dbReference>
<dbReference type="Pfam" id="PF01048">
    <property type="entry name" value="PNP_UDP_1"/>
    <property type="match status" value="1"/>
</dbReference>
<evidence type="ECO:0000256" key="5">
    <source>
        <dbReference type="ARBA" id="ARBA00023167"/>
    </source>
</evidence>
<keyword evidence="8" id="KW-1185">Reference proteome</keyword>
<name>A0ABT8T9T3_9BACT</name>
<evidence type="ECO:0000256" key="2">
    <source>
        <dbReference type="ARBA" id="ARBA00011974"/>
    </source>
</evidence>
<sequence>MKIAILGAMREEIEPILEHFGEYSEEKYARNSFYTAKYAGHDIVLAYSKIGKVASAMSATILFERYKADILLFTGVAGALDESLKIGDIIIASKCVQHDAELEAFGHPLGFIPESDHYTLTDPVLNSLAKKVAAELDLELLEGIIASGDQFIAGNEKKMWIKQKFAAAACEMEGASVGQVCAFYAKPFFLLRAISDTASGDAGVLFDEFLESSAKIGAQFLIKMIEKI</sequence>
<dbReference type="PANTHER" id="PTHR46832:SF1">
    <property type="entry name" value="5'-METHYLTHIOADENOSINE_S-ADENOSYLHOMOCYSTEINE NUCLEOSIDASE"/>
    <property type="match status" value="1"/>
</dbReference>
<dbReference type="NCBIfam" id="NF004079">
    <property type="entry name" value="PRK05584.1"/>
    <property type="match status" value="1"/>
</dbReference>
<accession>A0ABT8T9T3</accession>
<gene>
    <name evidence="7" type="ORF">Q2362_02810</name>
</gene>